<keyword evidence="7" id="KW-1185">Reference proteome</keyword>
<feature type="compositionally biased region" description="Polar residues" evidence="4">
    <location>
        <begin position="686"/>
        <end position="697"/>
    </location>
</feature>
<feature type="region of interest" description="Disordered" evidence="4">
    <location>
        <begin position="753"/>
        <end position="777"/>
    </location>
</feature>
<feature type="compositionally biased region" description="Low complexity" evidence="4">
    <location>
        <begin position="753"/>
        <end position="767"/>
    </location>
</feature>
<dbReference type="Proteomes" id="UP001212997">
    <property type="component" value="Unassembled WGS sequence"/>
</dbReference>
<dbReference type="SMART" id="SM00906">
    <property type="entry name" value="Fungal_trans"/>
    <property type="match status" value="1"/>
</dbReference>
<evidence type="ECO:0000256" key="4">
    <source>
        <dbReference type="SAM" id="MobiDB-lite"/>
    </source>
</evidence>
<protein>
    <recommendedName>
        <fullName evidence="5">Xylanolytic transcriptional activator regulatory domain-containing protein</fullName>
    </recommendedName>
</protein>
<feature type="coiled-coil region" evidence="3">
    <location>
        <begin position="32"/>
        <end position="66"/>
    </location>
</feature>
<name>A0AAD5YI05_9APHY</name>
<feature type="region of interest" description="Disordered" evidence="4">
    <location>
        <begin position="1"/>
        <end position="25"/>
    </location>
</feature>
<dbReference type="GO" id="GO:0003677">
    <property type="term" value="F:DNA binding"/>
    <property type="evidence" value="ECO:0007669"/>
    <property type="project" value="InterPro"/>
</dbReference>
<evidence type="ECO:0000256" key="3">
    <source>
        <dbReference type="SAM" id="Coils"/>
    </source>
</evidence>
<dbReference type="GO" id="GO:0006351">
    <property type="term" value="P:DNA-templated transcription"/>
    <property type="evidence" value="ECO:0007669"/>
    <property type="project" value="InterPro"/>
</dbReference>
<dbReference type="GO" id="GO:0008270">
    <property type="term" value="F:zinc ion binding"/>
    <property type="evidence" value="ECO:0007669"/>
    <property type="project" value="InterPro"/>
</dbReference>
<comment type="subcellular location">
    <subcellularLocation>
        <location evidence="1">Nucleus</location>
    </subcellularLocation>
</comment>
<dbReference type="CDD" id="cd12148">
    <property type="entry name" value="fungal_TF_MHR"/>
    <property type="match status" value="1"/>
</dbReference>
<evidence type="ECO:0000256" key="2">
    <source>
        <dbReference type="ARBA" id="ARBA00023242"/>
    </source>
</evidence>
<dbReference type="InterPro" id="IPR050613">
    <property type="entry name" value="Sec_Metabolite_Reg"/>
</dbReference>
<feature type="compositionally biased region" description="Low complexity" evidence="4">
    <location>
        <begin position="630"/>
        <end position="647"/>
    </location>
</feature>
<proteinExistence type="predicted"/>
<dbReference type="AlphaFoldDB" id="A0AAD5YI05"/>
<keyword evidence="2" id="KW-0539">Nucleus</keyword>
<dbReference type="PANTHER" id="PTHR31001">
    <property type="entry name" value="UNCHARACTERIZED TRANSCRIPTIONAL REGULATORY PROTEIN"/>
    <property type="match status" value="1"/>
</dbReference>
<keyword evidence="3" id="KW-0175">Coiled coil</keyword>
<organism evidence="6 7">
    <name type="scientific">Meripilus lineatus</name>
    <dbReference type="NCBI Taxonomy" id="2056292"/>
    <lineage>
        <taxon>Eukaryota</taxon>
        <taxon>Fungi</taxon>
        <taxon>Dikarya</taxon>
        <taxon>Basidiomycota</taxon>
        <taxon>Agaricomycotina</taxon>
        <taxon>Agaricomycetes</taxon>
        <taxon>Polyporales</taxon>
        <taxon>Meripilaceae</taxon>
        <taxon>Meripilus</taxon>
    </lineage>
</organism>
<feature type="compositionally biased region" description="Basic and acidic residues" evidence="4">
    <location>
        <begin position="1"/>
        <end position="16"/>
    </location>
</feature>
<feature type="region of interest" description="Disordered" evidence="4">
    <location>
        <begin position="685"/>
        <end position="725"/>
    </location>
</feature>
<dbReference type="InterPro" id="IPR007219">
    <property type="entry name" value="XnlR_reg_dom"/>
</dbReference>
<dbReference type="Pfam" id="PF04082">
    <property type="entry name" value="Fungal_trans"/>
    <property type="match status" value="1"/>
</dbReference>
<feature type="domain" description="Xylanolytic transcriptional activator regulatory" evidence="5">
    <location>
        <begin position="312"/>
        <end position="385"/>
    </location>
</feature>
<reference evidence="6" key="1">
    <citation type="submission" date="2022-07" db="EMBL/GenBank/DDBJ databases">
        <title>Genome Sequence of Physisporinus lineatus.</title>
        <authorList>
            <person name="Buettner E."/>
        </authorList>
    </citation>
    <scope>NUCLEOTIDE SEQUENCE</scope>
    <source>
        <strain evidence="6">VT162</strain>
    </source>
</reference>
<evidence type="ECO:0000313" key="6">
    <source>
        <dbReference type="EMBL" id="KAJ3483165.1"/>
    </source>
</evidence>
<evidence type="ECO:0000313" key="7">
    <source>
        <dbReference type="Proteomes" id="UP001212997"/>
    </source>
</evidence>
<feature type="region of interest" description="Disordered" evidence="4">
    <location>
        <begin position="630"/>
        <end position="657"/>
    </location>
</feature>
<accession>A0AAD5YI05</accession>
<gene>
    <name evidence="6" type="ORF">NLI96_g6510</name>
</gene>
<evidence type="ECO:0000259" key="5">
    <source>
        <dbReference type="SMART" id="SM00906"/>
    </source>
</evidence>
<comment type="caution">
    <text evidence="6">The sequence shown here is derived from an EMBL/GenBank/DDBJ whole genome shotgun (WGS) entry which is preliminary data.</text>
</comment>
<dbReference type="EMBL" id="JANAWD010000239">
    <property type="protein sequence ID" value="KAJ3483165.1"/>
    <property type="molecule type" value="Genomic_DNA"/>
</dbReference>
<evidence type="ECO:0000256" key="1">
    <source>
        <dbReference type="ARBA" id="ARBA00004123"/>
    </source>
</evidence>
<dbReference type="GO" id="GO:0005634">
    <property type="term" value="C:nucleus"/>
    <property type="evidence" value="ECO:0007669"/>
    <property type="project" value="UniProtKB-SubCell"/>
</dbReference>
<sequence>MAPKHADKDRAPGEQKQRKRPGRVPVSCAECRSLAIADAEELHRKIERLRNRVTSLEDALRVLQAAVTDDPHPLLADDMVEDKTNSNQGRRTSPLNGTHIARDEEEFLDAFGTLTLGLRGESRFFGQTARSEYLIHAQEYPPYCDGETFPHLSSDIVDAACMSLDVPMDMNNNVEIRRKVIALLPTLSRACRLCEIFLEFGEYLWCPLPRNQLFDEILGVIYRSSPMEDCSLISTHAWALLFMVFSLASLFDMDSPSYAVEAREYFLISRLTLRFAPPVVDTTIWAIQTLVCFFSKCVTSDLLAYHITLIRAWIHTGFAVKLGHSIGLHVNSARWQLDEEASERRSRVFWQLFHLDTWVSFGFGRPPCMSLSYVDCALPKDQEECINSEGQREWGFHPWTWQYTKLLHTVMTTAFGAKTPHYSTVVDLDRKIRDFPIPGRMRTRCGQPETPAPSNAVRMQRWMVTASKEATLLNLHRPYFAQALNEQPGDLLRHRYGPSVMAIYRSAWRLIEGLRELYKSVPTVLNRLSLPWSQSLSGAIVMCLLVTRAPKSTLAQSALTELDHICELFENSQAHCLAAANHLSVIQSLRKQAHEASQKADQDMSCPELDRLGGKTHLFAETAYDHAISRPSSSRCASSSPRPSASAIDSNTPGGPVPMESIHPTIMHDMRSFVSGTFFSGGANPGSPNFDFSQFEQQAPPPQQNQLHGGPSVPVPPVQAQRTHSNGYQHEYRPYPDIYLGEDLFGINTPSSFSAAGSSGASSSTTTPESMTNVPPPVLDATWQSFVEQLGF</sequence>